<gene>
    <name evidence="8" type="ORF">Cgig2_006895</name>
</gene>
<keyword evidence="9" id="KW-1185">Reference proteome</keyword>
<evidence type="ECO:0008006" key="10">
    <source>
        <dbReference type="Google" id="ProtNLM"/>
    </source>
</evidence>
<name>A0A9Q1K3R0_9CARY</name>
<evidence type="ECO:0000256" key="4">
    <source>
        <dbReference type="ARBA" id="ARBA00022946"/>
    </source>
</evidence>
<evidence type="ECO:0000256" key="7">
    <source>
        <dbReference type="ARBA" id="ARBA00035649"/>
    </source>
</evidence>
<dbReference type="AlphaFoldDB" id="A0A9Q1K3R0"/>
<evidence type="ECO:0000256" key="2">
    <source>
        <dbReference type="ARBA" id="ARBA00022528"/>
    </source>
</evidence>
<dbReference type="InterPro" id="IPR023222">
    <property type="entry name" value="PsbQ-like_dom_sf"/>
</dbReference>
<keyword evidence="6" id="KW-0472">Membrane</keyword>
<evidence type="ECO:0000313" key="8">
    <source>
        <dbReference type="EMBL" id="KAJ8436208.1"/>
    </source>
</evidence>
<protein>
    <recommendedName>
        <fullName evidence="10">Photosynthetic NDH subcomplex L 3</fullName>
    </recommendedName>
</protein>
<dbReference type="InterPro" id="IPR054099">
    <property type="entry name" value="PSII_PsbQ_pln"/>
</dbReference>
<dbReference type="InterPro" id="IPR008797">
    <property type="entry name" value="PSII_PsbQ"/>
</dbReference>
<keyword evidence="3" id="KW-0934">Plastid</keyword>
<keyword evidence="4" id="KW-0809">Transit peptide</keyword>
<dbReference type="GO" id="GO:0009654">
    <property type="term" value="C:photosystem II oxygen evolving complex"/>
    <property type="evidence" value="ECO:0007669"/>
    <property type="project" value="InterPro"/>
</dbReference>
<comment type="similarity">
    <text evidence="7">Belongs to the PsbQ family.</text>
</comment>
<dbReference type="SUPFAM" id="SSF101112">
    <property type="entry name" value="Oxygen-evolving enhancer protein 3"/>
    <property type="match status" value="1"/>
</dbReference>
<dbReference type="PANTHER" id="PTHR33399:SF2">
    <property type="entry name" value="PHOTOSYNTHETIC NDH SUBUNIT OF LUMENAL LOCATION 3, CHLOROPLASTIC"/>
    <property type="match status" value="1"/>
</dbReference>
<dbReference type="GO" id="GO:0009767">
    <property type="term" value="P:photosynthetic electron transport chain"/>
    <property type="evidence" value="ECO:0007669"/>
    <property type="project" value="TreeGrafter"/>
</dbReference>
<dbReference type="GO" id="GO:0009535">
    <property type="term" value="C:chloroplast thylakoid membrane"/>
    <property type="evidence" value="ECO:0007669"/>
    <property type="project" value="UniProtKB-SubCell"/>
</dbReference>
<evidence type="ECO:0000256" key="5">
    <source>
        <dbReference type="ARBA" id="ARBA00023078"/>
    </source>
</evidence>
<evidence type="ECO:0000256" key="1">
    <source>
        <dbReference type="ARBA" id="ARBA00004334"/>
    </source>
</evidence>
<dbReference type="Proteomes" id="UP001153076">
    <property type="component" value="Unassembled WGS sequence"/>
</dbReference>
<dbReference type="OrthoDB" id="783722at2759"/>
<comment type="subcellular location">
    <subcellularLocation>
        <location evidence="1">Plastid</location>
        <location evidence="1">Chloroplast thylakoid membrane</location>
    </subcellularLocation>
</comment>
<accession>A0A9Q1K3R0</accession>
<dbReference type="GO" id="GO:0019898">
    <property type="term" value="C:extrinsic component of membrane"/>
    <property type="evidence" value="ECO:0007669"/>
    <property type="project" value="InterPro"/>
</dbReference>
<dbReference type="GO" id="GO:0005509">
    <property type="term" value="F:calcium ion binding"/>
    <property type="evidence" value="ECO:0007669"/>
    <property type="project" value="InterPro"/>
</dbReference>
<dbReference type="Pfam" id="PF05757">
    <property type="entry name" value="PsbQ"/>
    <property type="match status" value="1"/>
</dbReference>
<proteinExistence type="inferred from homology"/>
<evidence type="ECO:0000313" key="9">
    <source>
        <dbReference type="Proteomes" id="UP001153076"/>
    </source>
</evidence>
<evidence type="ECO:0000256" key="3">
    <source>
        <dbReference type="ARBA" id="ARBA00022640"/>
    </source>
</evidence>
<sequence length="243" mass="27154">MSKRHASRTKLVSLYGVNESLPSSIPKIPNIQRAFIKSTTRIKCVAKNTDEFAHEDNPPSLLAFFNNNNNNNASRRSLLGFASFALFAQFGVQTCLVEEQQDDGFPLPGLPPIQDKIANEETGTRSFLKKGIFMADIGTKGSAYGLKKYLHLNGTVMYYDFDKVISAAPVTDKPRLTDLANRLFENFEKSIRSKSFAPETRQVSCLSQCGQLQDAVKMKDLPLTQSCHRDTTVILQEVIDRMP</sequence>
<evidence type="ECO:0000256" key="6">
    <source>
        <dbReference type="ARBA" id="ARBA00023136"/>
    </source>
</evidence>
<comment type="caution">
    <text evidence="8">The sequence shown here is derived from an EMBL/GenBank/DDBJ whole genome shotgun (WGS) entry which is preliminary data.</text>
</comment>
<dbReference type="PANTHER" id="PTHR33399">
    <property type="entry name" value="OXYGEN-EVOLVING ENHANCER PROTEIN 3-1, CHLOROPLASTIC"/>
    <property type="match status" value="1"/>
</dbReference>
<organism evidence="8 9">
    <name type="scientific">Carnegiea gigantea</name>
    <dbReference type="NCBI Taxonomy" id="171969"/>
    <lineage>
        <taxon>Eukaryota</taxon>
        <taxon>Viridiplantae</taxon>
        <taxon>Streptophyta</taxon>
        <taxon>Embryophyta</taxon>
        <taxon>Tracheophyta</taxon>
        <taxon>Spermatophyta</taxon>
        <taxon>Magnoliopsida</taxon>
        <taxon>eudicotyledons</taxon>
        <taxon>Gunneridae</taxon>
        <taxon>Pentapetalae</taxon>
        <taxon>Caryophyllales</taxon>
        <taxon>Cactineae</taxon>
        <taxon>Cactaceae</taxon>
        <taxon>Cactoideae</taxon>
        <taxon>Echinocereeae</taxon>
        <taxon>Carnegiea</taxon>
    </lineage>
</organism>
<reference evidence="8" key="1">
    <citation type="submission" date="2022-04" db="EMBL/GenBank/DDBJ databases">
        <title>Carnegiea gigantea Genome sequencing and assembly v2.</title>
        <authorList>
            <person name="Copetti D."/>
            <person name="Sanderson M.J."/>
            <person name="Burquez A."/>
            <person name="Wojciechowski M.F."/>
        </authorList>
    </citation>
    <scope>NUCLEOTIDE SEQUENCE</scope>
    <source>
        <strain evidence="8">SGP5-SGP5p</strain>
        <tissue evidence="8">Aerial part</tissue>
    </source>
</reference>
<dbReference type="Gene3D" id="1.20.120.290">
    <property type="entry name" value="Oxygen-evolving enhancer protein 3 (PsbQ), four-helix up-down bundle"/>
    <property type="match status" value="1"/>
</dbReference>
<keyword evidence="5" id="KW-0793">Thylakoid</keyword>
<keyword evidence="2" id="KW-0150">Chloroplast</keyword>
<dbReference type="EMBL" id="JAKOGI010000356">
    <property type="protein sequence ID" value="KAJ8436208.1"/>
    <property type="molecule type" value="Genomic_DNA"/>
</dbReference>